<keyword evidence="5" id="KW-1185">Reference proteome</keyword>
<dbReference type="EMBL" id="PIUM01000041">
    <property type="protein sequence ID" value="PKU21939.1"/>
    <property type="molecule type" value="Genomic_DNA"/>
</dbReference>
<evidence type="ECO:0000256" key="1">
    <source>
        <dbReference type="ARBA" id="ARBA00010285"/>
    </source>
</evidence>
<dbReference type="AlphaFoldDB" id="A0A2N3PNF6"/>
<dbReference type="Pfam" id="PF02579">
    <property type="entry name" value="Nitro_FeMo-Co"/>
    <property type="match status" value="1"/>
</dbReference>
<dbReference type="InterPro" id="IPR003731">
    <property type="entry name" value="Di-Nase_FeMo-co_biosynth"/>
</dbReference>
<sequence length="139" mass="15068">MKVAFATNDLKKVDAHFGGAKQMVFYEITEDSSRLIEAVQFDNASAEDGTHDPSDSDDRLGPKVDALKGCSLLFVLAIGGPAAARVIGLKVHPIKLPAVEPISDVISRVQGMLKGNPPPWLRKVLQTENHSMDFLEEDA</sequence>
<gene>
    <name evidence="4" type="primary">nifX</name>
    <name evidence="4" type="ORF">CWS72_24230</name>
</gene>
<name>A0A2N3PNF6_9PROT</name>
<keyword evidence="2" id="KW-0535">Nitrogen fixation</keyword>
<protein>
    <submittedName>
        <fullName evidence="4">Nitrogen fixation protein NifX</fullName>
    </submittedName>
</protein>
<dbReference type="GO" id="GO:0051540">
    <property type="term" value="F:metal cluster binding"/>
    <property type="evidence" value="ECO:0007669"/>
    <property type="project" value="InterPro"/>
</dbReference>
<reference evidence="5" key="1">
    <citation type="submission" date="2017-12" db="EMBL/GenBank/DDBJ databases">
        <title>Draft genome sequence of Telmatospirillum siberiense 26-4b1T, an acidotolerant peatland alphaproteobacterium potentially involved in sulfur cycling.</title>
        <authorList>
            <person name="Hausmann B."/>
            <person name="Pjevac P."/>
            <person name="Schreck K."/>
            <person name="Herbold C.W."/>
            <person name="Daims H."/>
            <person name="Wagner M."/>
            <person name="Pester M."/>
            <person name="Loy A."/>
        </authorList>
    </citation>
    <scope>NUCLEOTIDE SEQUENCE [LARGE SCALE GENOMIC DNA]</scope>
    <source>
        <strain evidence="5">26-4b1</strain>
    </source>
</reference>
<comment type="caution">
    <text evidence="4">The sequence shown here is derived from an EMBL/GenBank/DDBJ whole genome shotgun (WGS) entry which is preliminary data.</text>
</comment>
<dbReference type="SUPFAM" id="SSF53146">
    <property type="entry name" value="Nitrogenase accessory factor-like"/>
    <property type="match status" value="1"/>
</dbReference>
<dbReference type="Gene3D" id="3.30.420.130">
    <property type="entry name" value="Dinitrogenase iron-molybdenum cofactor biosynthesis domain"/>
    <property type="match status" value="1"/>
</dbReference>
<dbReference type="PANTHER" id="PTHR33937">
    <property type="entry name" value="IRON-MOLYBDENUM PROTEIN-RELATED-RELATED"/>
    <property type="match status" value="1"/>
</dbReference>
<dbReference type="InterPro" id="IPR036105">
    <property type="entry name" value="DiNase_FeMo-co_biosyn_sf"/>
</dbReference>
<dbReference type="NCBIfam" id="TIGR02663">
    <property type="entry name" value="nifX"/>
    <property type="match status" value="1"/>
</dbReference>
<organism evidence="4 5">
    <name type="scientific">Telmatospirillum siberiense</name>
    <dbReference type="NCBI Taxonomy" id="382514"/>
    <lineage>
        <taxon>Bacteria</taxon>
        <taxon>Pseudomonadati</taxon>
        <taxon>Pseudomonadota</taxon>
        <taxon>Alphaproteobacteria</taxon>
        <taxon>Rhodospirillales</taxon>
        <taxon>Rhodospirillaceae</taxon>
        <taxon>Telmatospirillum</taxon>
    </lineage>
</organism>
<evidence type="ECO:0000259" key="3">
    <source>
        <dbReference type="Pfam" id="PF02579"/>
    </source>
</evidence>
<evidence type="ECO:0000313" key="5">
    <source>
        <dbReference type="Proteomes" id="UP000233293"/>
    </source>
</evidence>
<dbReference type="OrthoDB" id="9797941at2"/>
<dbReference type="RefSeq" id="WP_101253271.1">
    <property type="nucleotide sequence ID" value="NZ_PIUM01000041.1"/>
</dbReference>
<proteinExistence type="inferred from homology"/>
<dbReference type="GO" id="GO:0009399">
    <property type="term" value="P:nitrogen fixation"/>
    <property type="evidence" value="ECO:0007669"/>
    <property type="project" value="InterPro"/>
</dbReference>
<accession>A0A2N3PNF6</accession>
<dbReference type="PANTHER" id="PTHR33937:SF1">
    <property type="entry name" value="IRON-MOLIBDENUM COFACTOR PROCESSING PROTEIN"/>
    <property type="match status" value="1"/>
</dbReference>
<evidence type="ECO:0000313" key="4">
    <source>
        <dbReference type="EMBL" id="PKU21939.1"/>
    </source>
</evidence>
<dbReference type="InterPro" id="IPR051840">
    <property type="entry name" value="NifX/NifY_domain"/>
</dbReference>
<dbReference type="InterPro" id="IPR034169">
    <property type="entry name" value="NifX-like"/>
</dbReference>
<dbReference type="InterPro" id="IPR013480">
    <property type="entry name" value="NifX"/>
</dbReference>
<dbReference type="Proteomes" id="UP000233293">
    <property type="component" value="Unassembled WGS sequence"/>
</dbReference>
<feature type="domain" description="Dinitrogenase iron-molybdenum cofactor biosynthesis" evidence="3">
    <location>
        <begin position="11"/>
        <end position="110"/>
    </location>
</feature>
<comment type="similarity">
    <text evidence="1">Belongs to the NifX/NifY family.</text>
</comment>
<dbReference type="CDD" id="cd00853">
    <property type="entry name" value="NifX"/>
    <property type="match status" value="1"/>
</dbReference>
<evidence type="ECO:0000256" key="2">
    <source>
        <dbReference type="ARBA" id="ARBA00023231"/>
    </source>
</evidence>